<keyword evidence="7 11" id="KW-0067">ATP-binding</keyword>
<comment type="catalytic activity">
    <reaction evidence="10">
        <text>L-seryl-[protein] + ATP = O-phospho-L-seryl-[protein] + ADP + H(+)</text>
        <dbReference type="Rhea" id="RHEA:17989"/>
        <dbReference type="Rhea" id="RHEA-COMP:9863"/>
        <dbReference type="Rhea" id="RHEA-COMP:11604"/>
        <dbReference type="ChEBI" id="CHEBI:15378"/>
        <dbReference type="ChEBI" id="CHEBI:29999"/>
        <dbReference type="ChEBI" id="CHEBI:30616"/>
        <dbReference type="ChEBI" id="CHEBI:83421"/>
        <dbReference type="ChEBI" id="CHEBI:456216"/>
        <dbReference type="EC" id="2.7.11.1"/>
    </reaction>
</comment>
<feature type="domain" description="Protein kinase" evidence="14">
    <location>
        <begin position="69"/>
        <end position="351"/>
    </location>
</feature>
<dbReference type="SMART" id="SM00220">
    <property type="entry name" value="S_TKc"/>
    <property type="match status" value="1"/>
</dbReference>
<feature type="binding site" evidence="11">
    <location>
        <position position="96"/>
    </location>
    <ligand>
        <name>ATP</name>
        <dbReference type="ChEBI" id="CHEBI:30616"/>
    </ligand>
</feature>
<name>A0AAD4MH90_9BILA</name>
<keyword evidence="4" id="KW-0808">Transferase</keyword>
<evidence type="ECO:0000256" key="6">
    <source>
        <dbReference type="ARBA" id="ARBA00022777"/>
    </source>
</evidence>
<feature type="coiled-coil region" evidence="12">
    <location>
        <begin position="380"/>
        <end position="420"/>
    </location>
</feature>
<dbReference type="InterPro" id="IPR017441">
    <property type="entry name" value="Protein_kinase_ATP_BS"/>
</dbReference>
<evidence type="ECO:0000256" key="1">
    <source>
        <dbReference type="ARBA" id="ARBA00012513"/>
    </source>
</evidence>
<dbReference type="PANTHER" id="PTHR24356">
    <property type="entry name" value="SERINE/THREONINE-PROTEIN KINASE"/>
    <property type="match status" value="1"/>
</dbReference>
<dbReference type="Proteomes" id="UP001201812">
    <property type="component" value="Unassembled WGS sequence"/>
</dbReference>
<dbReference type="PROSITE" id="PS00107">
    <property type="entry name" value="PROTEIN_KINASE_ATP"/>
    <property type="match status" value="1"/>
</dbReference>
<evidence type="ECO:0000256" key="13">
    <source>
        <dbReference type="SAM" id="MobiDB-lite"/>
    </source>
</evidence>
<dbReference type="AlphaFoldDB" id="A0AAD4MH90"/>
<dbReference type="PANTHER" id="PTHR24356:SF1">
    <property type="entry name" value="SERINE_THREONINE-PROTEIN KINASE GREATWALL"/>
    <property type="match status" value="1"/>
</dbReference>
<dbReference type="InterPro" id="IPR011009">
    <property type="entry name" value="Kinase-like_dom_sf"/>
</dbReference>
<keyword evidence="3" id="KW-0723">Serine/threonine-protein kinase</keyword>
<evidence type="ECO:0000313" key="15">
    <source>
        <dbReference type="EMBL" id="KAI1692969.1"/>
    </source>
</evidence>
<dbReference type="EMBL" id="JAKKPZ010000691">
    <property type="protein sequence ID" value="KAI1692969.1"/>
    <property type="molecule type" value="Genomic_DNA"/>
</dbReference>
<feature type="region of interest" description="Disordered" evidence="13">
    <location>
        <begin position="49"/>
        <end position="68"/>
    </location>
</feature>
<keyword evidence="6 15" id="KW-0418">Kinase</keyword>
<dbReference type="SUPFAM" id="SSF56112">
    <property type="entry name" value="Protein kinase-like (PK-like)"/>
    <property type="match status" value="1"/>
</dbReference>
<dbReference type="Gene3D" id="1.10.510.10">
    <property type="entry name" value="Transferase(Phosphotransferase) domain 1"/>
    <property type="match status" value="1"/>
</dbReference>
<dbReference type="InterPro" id="IPR050236">
    <property type="entry name" value="Ser_Thr_kinase_AGC"/>
</dbReference>
<evidence type="ECO:0000256" key="5">
    <source>
        <dbReference type="ARBA" id="ARBA00022741"/>
    </source>
</evidence>
<dbReference type="InterPro" id="IPR000719">
    <property type="entry name" value="Prot_kinase_dom"/>
</dbReference>
<keyword evidence="12" id="KW-0175">Coiled coil</keyword>
<comment type="caution">
    <text evidence="15">The sequence shown here is derived from an EMBL/GenBank/DDBJ whole genome shotgun (WGS) entry which is preliminary data.</text>
</comment>
<comment type="catalytic activity">
    <reaction evidence="9">
        <text>L-threonyl-[protein] + ATP = O-phospho-L-threonyl-[protein] + ADP + H(+)</text>
        <dbReference type="Rhea" id="RHEA:46608"/>
        <dbReference type="Rhea" id="RHEA-COMP:11060"/>
        <dbReference type="Rhea" id="RHEA-COMP:11605"/>
        <dbReference type="ChEBI" id="CHEBI:15378"/>
        <dbReference type="ChEBI" id="CHEBI:30013"/>
        <dbReference type="ChEBI" id="CHEBI:30616"/>
        <dbReference type="ChEBI" id="CHEBI:61977"/>
        <dbReference type="ChEBI" id="CHEBI:456216"/>
        <dbReference type="EC" id="2.7.11.1"/>
    </reaction>
</comment>
<organism evidence="15 16">
    <name type="scientific">Ditylenchus destructor</name>
    <dbReference type="NCBI Taxonomy" id="166010"/>
    <lineage>
        <taxon>Eukaryota</taxon>
        <taxon>Metazoa</taxon>
        <taxon>Ecdysozoa</taxon>
        <taxon>Nematoda</taxon>
        <taxon>Chromadorea</taxon>
        <taxon>Rhabditida</taxon>
        <taxon>Tylenchina</taxon>
        <taxon>Tylenchomorpha</taxon>
        <taxon>Sphaerularioidea</taxon>
        <taxon>Anguinidae</taxon>
        <taxon>Anguininae</taxon>
        <taxon>Ditylenchus</taxon>
    </lineage>
</organism>
<reference evidence="15" key="1">
    <citation type="submission" date="2022-01" db="EMBL/GenBank/DDBJ databases">
        <title>Genome Sequence Resource for Two Populations of Ditylenchus destructor, the Migratory Endoparasitic Phytonematode.</title>
        <authorList>
            <person name="Zhang H."/>
            <person name="Lin R."/>
            <person name="Xie B."/>
        </authorList>
    </citation>
    <scope>NUCLEOTIDE SEQUENCE</scope>
    <source>
        <strain evidence="15">BazhouSP</strain>
    </source>
</reference>
<evidence type="ECO:0000313" key="16">
    <source>
        <dbReference type="Proteomes" id="UP001201812"/>
    </source>
</evidence>
<evidence type="ECO:0000256" key="2">
    <source>
        <dbReference type="ARBA" id="ARBA00022148"/>
    </source>
</evidence>
<dbReference type="PROSITE" id="PS50011">
    <property type="entry name" value="PROTEIN_KINASE_DOM"/>
    <property type="match status" value="1"/>
</dbReference>
<dbReference type="InterPro" id="IPR008271">
    <property type="entry name" value="Ser/Thr_kinase_AS"/>
</dbReference>
<evidence type="ECO:0000256" key="8">
    <source>
        <dbReference type="ARBA" id="ARBA00033099"/>
    </source>
</evidence>
<accession>A0AAD4MH90</accession>
<evidence type="ECO:0000256" key="11">
    <source>
        <dbReference type="PROSITE-ProRule" id="PRU10141"/>
    </source>
</evidence>
<gene>
    <name evidence="15" type="ORF">DdX_20918</name>
</gene>
<keyword evidence="5 11" id="KW-0547">Nucleotide-binding</keyword>
<dbReference type="Gene3D" id="3.30.200.20">
    <property type="entry name" value="Phosphorylase Kinase, domain 1"/>
    <property type="match status" value="1"/>
</dbReference>
<evidence type="ECO:0000256" key="10">
    <source>
        <dbReference type="ARBA" id="ARBA00048679"/>
    </source>
</evidence>
<protein>
    <recommendedName>
        <fullName evidence="2">Serine/threonine-protein kinase greatwall</fullName>
        <ecNumber evidence="1">2.7.11.1</ecNumber>
    </recommendedName>
    <alternativeName>
        <fullName evidence="8">Microtubule-associated serine/threonine-protein kinase-like</fullName>
    </alternativeName>
</protein>
<evidence type="ECO:0000256" key="9">
    <source>
        <dbReference type="ARBA" id="ARBA00047899"/>
    </source>
</evidence>
<evidence type="ECO:0000256" key="7">
    <source>
        <dbReference type="ARBA" id="ARBA00022840"/>
    </source>
</evidence>
<proteinExistence type="predicted"/>
<evidence type="ECO:0000256" key="4">
    <source>
        <dbReference type="ARBA" id="ARBA00022679"/>
    </source>
</evidence>
<evidence type="ECO:0000256" key="3">
    <source>
        <dbReference type="ARBA" id="ARBA00022527"/>
    </source>
</evidence>
<evidence type="ECO:0000256" key="12">
    <source>
        <dbReference type="SAM" id="Coils"/>
    </source>
</evidence>
<dbReference type="EC" id="2.7.11.1" evidence="1"/>
<dbReference type="GO" id="GO:0005524">
    <property type="term" value="F:ATP binding"/>
    <property type="evidence" value="ECO:0007669"/>
    <property type="project" value="UniProtKB-UniRule"/>
</dbReference>
<dbReference type="PROSITE" id="PS00108">
    <property type="entry name" value="PROTEIN_KINASE_ST"/>
    <property type="match status" value="1"/>
</dbReference>
<keyword evidence="16" id="KW-1185">Reference proteome</keyword>
<sequence>MSWQIIQLAEYPIPKARLWRRPAIRPPQPRRRTICAADSASICGAKETLPEDNAIPGKKSPRRPEPDDYEIVRKLGSGTYGVVYLVKRKDKYYAMKVMNYYEPQHESNKDEIYTYRHLKKMERKLGPCQYLMKLITFDGYPNVTPHKNLQTGITELRFVMEYVEGEELHELVNTYTRFDEETAALFIIQILEGTQALHDRNVIHRDLKIDNVMVVKGTGRIKILDYGISKVCYETELDKTKKCTSDSFYGFFIYTPPEMYYQKEYGFPLDFWYIGSALYRMVIGYAPMSAATVEQQKLNLINHRYGMLYFPPEISVSYPARLLMNGLLHHEPDERFGTKGGAKEIFQRSFFDDYVHLIEKARDPKETFKDELSKGLVRSKKKIINDEREYQRILDEARRKEEEARRLKAEEDARLAAERQAAKRKAQDYRAGYRTTETHNTSYTNYPAENQGRYDQTQTATNYYSTQQTSTHYTAQQTTNNDYNPYDFYISDPRTGAWIPRTDNPYYVYDYYLGQWQSRN</sequence>
<evidence type="ECO:0000259" key="14">
    <source>
        <dbReference type="PROSITE" id="PS50011"/>
    </source>
</evidence>
<dbReference type="Pfam" id="PF00069">
    <property type="entry name" value="Pkinase"/>
    <property type="match status" value="1"/>
</dbReference>
<dbReference type="GO" id="GO:0004674">
    <property type="term" value="F:protein serine/threonine kinase activity"/>
    <property type="evidence" value="ECO:0007669"/>
    <property type="project" value="UniProtKB-KW"/>
</dbReference>